<dbReference type="Proteomes" id="UP000216215">
    <property type="component" value="Unassembled WGS sequence"/>
</dbReference>
<dbReference type="RefSeq" id="WP_095486493.1">
    <property type="nucleotide sequence ID" value="NZ_CP088151.1"/>
</dbReference>
<feature type="region of interest" description="Disordered" evidence="1">
    <location>
        <begin position="136"/>
        <end position="174"/>
    </location>
</feature>
<evidence type="ECO:0000313" key="4">
    <source>
        <dbReference type="Proteomes" id="UP000216215"/>
    </source>
</evidence>
<dbReference type="InterPro" id="IPR001173">
    <property type="entry name" value="Glyco_trans_2-like"/>
</dbReference>
<evidence type="ECO:0000256" key="1">
    <source>
        <dbReference type="SAM" id="MobiDB-lite"/>
    </source>
</evidence>
<gene>
    <name evidence="3" type="ORF">CIT25_21385</name>
</gene>
<comment type="caution">
    <text evidence="3">The sequence shown here is derived from an EMBL/GenBank/DDBJ whole genome shotgun (WGS) entry which is preliminary data.</text>
</comment>
<evidence type="ECO:0000313" key="3">
    <source>
        <dbReference type="EMBL" id="PAQ00359.1"/>
    </source>
</evidence>
<evidence type="ECO:0000259" key="2">
    <source>
        <dbReference type="Pfam" id="PF00535"/>
    </source>
</evidence>
<keyword evidence="4" id="KW-1185">Reference proteome</keyword>
<dbReference type="Pfam" id="PF00535">
    <property type="entry name" value="Glycos_transf_2"/>
    <property type="match status" value="1"/>
</dbReference>
<dbReference type="Gene3D" id="3.90.550.10">
    <property type="entry name" value="Spore Coat Polysaccharide Biosynthesis Protein SpsA, Chain A"/>
    <property type="match status" value="1"/>
</dbReference>
<feature type="domain" description="Glycosyltransferase 2-like" evidence="2">
    <location>
        <begin position="12"/>
        <end position="115"/>
    </location>
</feature>
<proteinExistence type="predicted"/>
<name>A0AB36R767_9HYPH</name>
<organism evidence="3 4">
    <name type="scientific">Mesorhizobium mediterraneum</name>
    <dbReference type="NCBI Taxonomy" id="43617"/>
    <lineage>
        <taxon>Bacteria</taxon>
        <taxon>Pseudomonadati</taxon>
        <taxon>Pseudomonadota</taxon>
        <taxon>Alphaproteobacteria</taxon>
        <taxon>Hyphomicrobiales</taxon>
        <taxon>Phyllobacteriaceae</taxon>
        <taxon>Mesorhizobium</taxon>
    </lineage>
</organism>
<reference evidence="4" key="1">
    <citation type="submission" date="2017-08" db="EMBL/GenBank/DDBJ databases">
        <title>Mesorhizobium wenxinae sp. nov., a novel rhizobial species isolated from root nodules of chickpea (Cicer arietinum L.).</title>
        <authorList>
            <person name="Zhang J."/>
        </authorList>
    </citation>
    <scope>NUCLEOTIDE SEQUENCE [LARGE SCALE GENOMIC DNA]</scope>
    <source>
        <strain evidence="4">USDA 3392</strain>
    </source>
</reference>
<sequence length="174" mass="18990">MTEASVVICADTLDRWDDLNAAIASVRRQTCPAREIILVVDNDEALLERARRGIEGVVVTPNTNVRGLCGGRTTGAGLASAPVMAFLDDDAIADERWLDELLMPYADPRVLGVGGRLEPLWRKPRPSWFLYAENRLPGKPNPARGSLAFQKPRPSHRLSKSLGADIGSSSRENS</sequence>
<protein>
    <recommendedName>
        <fullName evidence="2">Glycosyltransferase 2-like domain-containing protein</fullName>
    </recommendedName>
</protein>
<dbReference type="CDD" id="cd00761">
    <property type="entry name" value="Glyco_tranf_GTA_type"/>
    <property type="match status" value="1"/>
</dbReference>
<accession>A0AB36R767</accession>
<dbReference type="EMBL" id="NPKI01000026">
    <property type="protein sequence ID" value="PAQ00359.1"/>
    <property type="molecule type" value="Genomic_DNA"/>
</dbReference>
<dbReference type="SUPFAM" id="SSF53448">
    <property type="entry name" value="Nucleotide-diphospho-sugar transferases"/>
    <property type="match status" value="1"/>
</dbReference>
<dbReference type="AlphaFoldDB" id="A0AB36R767"/>
<dbReference type="InterPro" id="IPR029044">
    <property type="entry name" value="Nucleotide-diphossugar_trans"/>
</dbReference>